<dbReference type="Gene3D" id="2.30.42.10">
    <property type="match status" value="1"/>
</dbReference>
<feature type="domain" description="PDZ" evidence="1">
    <location>
        <begin position="12"/>
        <end position="61"/>
    </location>
</feature>
<dbReference type="AlphaFoldDB" id="A0A1B0FEY3"/>
<evidence type="ECO:0000259" key="1">
    <source>
        <dbReference type="PROSITE" id="PS50106"/>
    </source>
</evidence>
<accession>A0A1B0FEY3</accession>
<proteinExistence type="predicted"/>
<dbReference type="InterPro" id="IPR036034">
    <property type="entry name" value="PDZ_sf"/>
</dbReference>
<dbReference type="EnsemblMetazoa" id="GMOY002178-RA">
    <property type="protein sequence ID" value="GMOY002178-PA"/>
    <property type="gene ID" value="GMOY002178"/>
</dbReference>
<dbReference type="PANTHER" id="PTHR19964">
    <property type="entry name" value="MULTIPLE PDZ DOMAIN PROTEIN"/>
    <property type="match status" value="1"/>
</dbReference>
<dbReference type="STRING" id="37546.A0A1B0FEY3"/>
<dbReference type="InterPro" id="IPR001478">
    <property type="entry name" value="PDZ"/>
</dbReference>
<organism evidence="2 3">
    <name type="scientific">Glossina morsitans morsitans</name>
    <name type="common">Savannah tsetse fly</name>
    <dbReference type="NCBI Taxonomy" id="37546"/>
    <lineage>
        <taxon>Eukaryota</taxon>
        <taxon>Metazoa</taxon>
        <taxon>Ecdysozoa</taxon>
        <taxon>Arthropoda</taxon>
        <taxon>Hexapoda</taxon>
        <taxon>Insecta</taxon>
        <taxon>Pterygota</taxon>
        <taxon>Neoptera</taxon>
        <taxon>Endopterygota</taxon>
        <taxon>Diptera</taxon>
        <taxon>Brachycera</taxon>
        <taxon>Muscomorpha</taxon>
        <taxon>Hippoboscoidea</taxon>
        <taxon>Glossinidae</taxon>
        <taxon>Glossina</taxon>
    </lineage>
</organism>
<dbReference type="VEuPathDB" id="VectorBase:GMOY002178"/>
<dbReference type="InterPro" id="IPR051342">
    <property type="entry name" value="PDZ_scaffold"/>
</dbReference>
<name>A0A1B0FEY3_GLOMM</name>
<dbReference type="PANTHER" id="PTHR19964:SF92">
    <property type="entry name" value="PATJ HOMOLOG"/>
    <property type="match status" value="1"/>
</dbReference>
<dbReference type="SUPFAM" id="SSF50156">
    <property type="entry name" value="PDZ domain-like"/>
    <property type="match status" value="1"/>
</dbReference>
<dbReference type="EMBL" id="CCAG010005268">
    <property type="status" value="NOT_ANNOTATED_CDS"/>
    <property type="molecule type" value="Genomic_DNA"/>
</dbReference>
<dbReference type="Proteomes" id="UP000092444">
    <property type="component" value="Unassembled WGS sequence"/>
</dbReference>
<reference evidence="2" key="1">
    <citation type="submission" date="2020-05" db="UniProtKB">
        <authorList>
            <consortium name="EnsemblMetazoa"/>
        </authorList>
    </citation>
    <scope>IDENTIFICATION</scope>
    <source>
        <strain evidence="2">Yale</strain>
    </source>
</reference>
<keyword evidence="3" id="KW-1185">Reference proteome</keyword>
<dbReference type="PROSITE" id="PS50106">
    <property type="entry name" value="PDZ"/>
    <property type="match status" value="1"/>
</dbReference>
<sequence length="61" mass="6426">MATKCGKIQVQAIELVNDGTGLSFSIISARTSDVIVKTIVPGGVPDRDGHLRLGDHILVLV</sequence>
<evidence type="ECO:0000313" key="2">
    <source>
        <dbReference type="EnsemblMetazoa" id="GMOY002178-PA"/>
    </source>
</evidence>
<evidence type="ECO:0000313" key="3">
    <source>
        <dbReference type="Proteomes" id="UP000092444"/>
    </source>
</evidence>
<protein>
    <recommendedName>
        <fullName evidence="1">PDZ domain-containing protein</fullName>
    </recommendedName>
</protein>